<accession>A0ABT5JJA1</accession>
<organism evidence="1 2">
    <name type="scientific">Rhodoplanes tepidamans</name>
    <name type="common">Rhodoplanes cryptolactis</name>
    <dbReference type="NCBI Taxonomy" id="200616"/>
    <lineage>
        <taxon>Bacteria</taxon>
        <taxon>Pseudomonadati</taxon>
        <taxon>Pseudomonadota</taxon>
        <taxon>Alphaproteobacteria</taxon>
        <taxon>Hyphomicrobiales</taxon>
        <taxon>Nitrobacteraceae</taxon>
        <taxon>Rhodoplanes</taxon>
    </lineage>
</organism>
<reference evidence="1" key="1">
    <citation type="journal article" date="2023" name="Microbiol Resour">
        <title>Genome Sequences of Rhodoplanes serenus and Two Thermotolerant Strains, Rhodoplanes tepidamans and 'Rhodoplanes cryptolactis,' Further Refine the Genus.</title>
        <authorList>
            <person name="Rayyan A.A."/>
            <person name="Kyndt J.A."/>
        </authorList>
    </citation>
    <scope>NUCLEOTIDE SEQUENCE</scope>
    <source>
        <strain evidence="1">DSM 9987</strain>
    </source>
</reference>
<dbReference type="RefSeq" id="WP_272780630.1">
    <property type="nucleotide sequence ID" value="NZ_JAQQLI010000092.1"/>
</dbReference>
<evidence type="ECO:0000313" key="2">
    <source>
        <dbReference type="Proteomes" id="UP001165652"/>
    </source>
</evidence>
<evidence type="ECO:0000313" key="1">
    <source>
        <dbReference type="EMBL" id="MDC7789808.1"/>
    </source>
</evidence>
<dbReference type="Proteomes" id="UP001165652">
    <property type="component" value="Unassembled WGS sequence"/>
</dbReference>
<protein>
    <recommendedName>
        <fullName evidence="3">HEPN AbiU2-like domain-containing protein</fullName>
    </recommendedName>
</protein>
<gene>
    <name evidence="1" type="ORF">PQJ73_29365</name>
</gene>
<sequence length="198" mass="21796">MEKLFALDEGIANARAFRAILENLHNRDLEILAEPHISAVTIVRAGILRAAIGAIMSCLDPGDGRGNRASVGQIIDLLSDSTLAEVFPDNANTATEAAAALAVVRNDFEALRNNQAFKDARALRNDAIAHILIQDDPTPTVQYDIFYQMHDAAEKLVTNLYVVCARGTPDFVDHQMRLTQLAATFWDTYFRGMRVPEA</sequence>
<proteinExistence type="predicted"/>
<keyword evidence="2" id="KW-1185">Reference proteome</keyword>
<reference evidence="1" key="2">
    <citation type="submission" date="2023-02" db="EMBL/GenBank/DDBJ databases">
        <authorList>
            <person name="Rayyan A."/>
            <person name="Meyer T."/>
            <person name="Kyndt J.A."/>
        </authorList>
    </citation>
    <scope>NUCLEOTIDE SEQUENCE</scope>
    <source>
        <strain evidence="1">DSM 9987</strain>
    </source>
</reference>
<name>A0ABT5JJA1_RHOTP</name>
<dbReference type="EMBL" id="JAQQLI010000092">
    <property type="protein sequence ID" value="MDC7789808.1"/>
    <property type="molecule type" value="Genomic_DNA"/>
</dbReference>
<evidence type="ECO:0008006" key="3">
    <source>
        <dbReference type="Google" id="ProtNLM"/>
    </source>
</evidence>
<comment type="caution">
    <text evidence="1">The sequence shown here is derived from an EMBL/GenBank/DDBJ whole genome shotgun (WGS) entry which is preliminary data.</text>
</comment>